<keyword evidence="2" id="KW-1185">Reference proteome</keyword>
<organism evidence="1 2">
    <name type="scientific">Caldalkalibacillus horti</name>
    <dbReference type="NCBI Taxonomy" id="77523"/>
    <lineage>
        <taxon>Bacteria</taxon>
        <taxon>Bacillati</taxon>
        <taxon>Bacillota</taxon>
        <taxon>Bacilli</taxon>
        <taxon>Bacillales</taxon>
        <taxon>Bacillaceae</taxon>
        <taxon>Caldalkalibacillus</taxon>
    </lineage>
</organism>
<dbReference type="RefSeq" id="WP_307392927.1">
    <property type="nucleotide sequence ID" value="NZ_BAAADK010000011.1"/>
</dbReference>
<protein>
    <recommendedName>
        <fullName evidence="3">Uracil-DNA glycosylase</fullName>
    </recommendedName>
</protein>
<gene>
    <name evidence="1" type="ORF">J2S11_001530</name>
</gene>
<comment type="caution">
    <text evidence="1">The sequence shown here is derived from an EMBL/GenBank/DDBJ whole genome shotgun (WGS) entry which is preliminary data.</text>
</comment>
<sequence>MQEEASKSRFHCCATCKNFVSQRNDENDMVYLCSRLGYETKPSYQFNCWEPKENIKRLMDQEGLK</sequence>
<dbReference type="EMBL" id="JAUSTY010000005">
    <property type="protein sequence ID" value="MDQ0165629.1"/>
    <property type="molecule type" value="Genomic_DNA"/>
</dbReference>
<evidence type="ECO:0000313" key="2">
    <source>
        <dbReference type="Proteomes" id="UP001235840"/>
    </source>
</evidence>
<proteinExistence type="predicted"/>
<evidence type="ECO:0000313" key="1">
    <source>
        <dbReference type="EMBL" id="MDQ0165629.1"/>
    </source>
</evidence>
<name>A0ABT9VXC8_9BACI</name>
<evidence type="ECO:0008006" key="3">
    <source>
        <dbReference type="Google" id="ProtNLM"/>
    </source>
</evidence>
<dbReference type="Proteomes" id="UP001235840">
    <property type="component" value="Unassembled WGS sequence"/>
</dbReference>
<reference evidence="1 2" key="1">
    <citation type="submission" date="2023-07" db="EMBL/GenBank/DDBJ databases">
        <title>Genomic Encyclopedia of Type Strains, Phase IV (KMG-IV): sequencing the most valuable type-strain genomes for metagenomic binning, comparative biology and taxonomic classification.</title>
        <authorList>
            <person name="Goeker M."/>
        </authorList>
    </citation>
    <scope>NUCLEOTIDE SEQUENCE [LARGE SCALE GENOMIC DNA]</scope>
    <source>
        <strain evidence="1 2">DSM 12751</strain>
    </source>
</reference>
<accession>A0ABT9VXC8</accession>